<gene>
    <name evidence="4" type="ORF">DSTB1V02_LOCUS11263</name>
</gene>
<dbReference type="InterPro" id="IPR016197">
    <property type="entry name" value="Chromo-like_dom_sf"/>
</dbReference>
<keyword evidence="5" id="KW-1185">Reference proteome</keyword>
<dbReference type="Gene3D" id="2.40.50.40">
    <property type="match status" value="2"/>
</dbReference>
<dbReference type="GO" id="GO:0005694">
    <property type="term" value="C:chromosome"/>
    <property type="evidence" value="ECO:0007669"/>
    <property type="project" value="UniProtKB-ARBA"/>
</dbReference>
<dbReference type="SMART" id="SM00300">
    <property type="entry name" value="ChSh"/>
    <property type="match status" value="1"/>
</dbReference>
<evidence type="ECO:0000256" key="2">
    <source>
        <dbReference type="ARBA" id="ARBA00023242"/>
    </source>
</evidence>
<organism evidence="4">
    <name type="scientific">Darwinula stevensoni</name>
    <dbReference type="NCBI Taxonomy" id="69355"/>
    <lineage>
        <taxon>Eukaryota</taxon>
        <taxon>Metazoa</taxon>
        <taxon>Ecdysozoa</taxon>
        <taxon>Arthropoda</taxon>
        <taxon>Crustacea</taxon>
        <taxon>Oligostraca</taxon>
        <taxon>Ostracoda</taxon>
        <taxon>Podocopa</taxon>
        <taxon>Podocopida</taxon>
        <taxon>Darwinulocopina</taxon>
        <taxon>Darwinuloidea</taxon>
        <taxon>Darwinulidae</taxon>
        <taxon>Darwinula</taxon>
    </lineage>
</organism>
<accession>A0A7R9AC66</accession>
<dbReference type="InterPro" id="IPR000953">
    <property type="entry name" value="Chromo/chromo_shadow_dom"/>
</dbReference>
<dbReference type="Proteomes" id="UP000677054">
    <property type="component" value="Unassembled WGS sequence"/>
</dbReference>
<keyword evidence="2" id="KW-0539">Nucleus</keyword>
<feature type="domain" description="Chromo" evidence="3">
    <location>
        <begin position="71"/>
        <end position="129"/>
    </location>
</feature>
<dbReference type="AlphaFoldDB" id="A0A7R9AC66"/>
<dbReference type="GO" id="GO:0005634">
    <property type="term" value="C:nucleus"/>
    <property type="evidence" value="ECO:0007669"/>
    <property type="project" value="UniProtKB-SubCell"/>
</dbReference>
<dbReference type="PANTHER" id="PTHR22812">
    <property type="entry name" value="CHROMOBOX PROTEIN"/>
    <property type="match status" value="1"/>
</dbReference>
<name>A0A7R9AC66_9CRUS</name>
<reference evidence="4" key="1">
    <citation type="submission" date="2020-11" db="EMBL/GenBank/DDBJ databases">
        <authorList>
            <person name="Tran Van P."/>
        </authorList>
    </citation>
    <scope>NUCLEOTIDE SEQUENCE</scope>
</reference>
<evidence type="ECO:0000259" key="3">
    <source>
        <dbReference type="PROSITE" id="PS50013"/>
    </source>
</evidence>
<dbReference type="InterPro" id="IPR051219">
    <property type="entry name" value="Heterochromatin_chromo-domain"/>
</dbReference>
<protein>
    <recommendedName>
        <fullName evidence="3">Chromo domain-containing protein</fullName>
    </recommendedName>
</protein>
<proteinExistence type="predicted"/>
<evidence type="ECO:0000313" key="5">
    <source>
        <dbReference type="Proteomes" id="UP000677054"/>
    </source>
</evidence>
<dbReference type="PROSITE" id="PS50013">
    <property type="entry name" value="CHROMO_2"/>
    <property type="match status" value="1"/>
</dbReference>
<evidence type="ECO:0000256" key="1">
    <source>
        <dbReference type="ARBA" id="ARBA00004123"/>
    </source>
</evidence>
<dbReference type="OrthoDB" id="273092at2759"/>
<dbReference type="EMBL" id="LR903111">
    <property type="protein sequence ID" value="CAD7251497.1"/>
    <property type="molecule type" value="Genomic_DNA"/>
</dbReference>
<dbReference type="InterPro" id="IPR008251">
    <property type="entry name" value="Chromo_shadow_dom"/>
</dbReference>
<dbReference type="Pfam" id="PF01393">
    <property type="entry name" value="Chromo_shadow"/>
    <property type="match status" value="1"/>
</dbReference>
<dbReference type="SUPFAM" id="SSF54160">
    <property type="entry name" value="Chromo domain-like"/>
    <property type="match status" value="2"/>
</dbReference>
<evidence type="ECO:0000313" key="4">
    <source>
        <dbReference type="EMBL" id="CAD7251497.1"/>
    </source>
</evidence>
<sequence length="132" mass="15403">MHVVGDMINEKFNIFSEENSWEPVENLLCHGLIAEFEKKRAEAEQDEKTKKKKNVDPVVALPSCNGLERGWKLEKIIGATEVNAEKMLFVKWKERDEIEVVPSKELRKQHADSIINFYESRIMWVSGEKKEK</sequence>
<comment type="subcellular location">
    <subcellularLocation>
        <location evidence="1">Nucleus</location>
    </subcellularLocation>
</comment>
<dbReference type="CDD" id="cd00034">
    <property type="entry name" value="CSD"/>
    <property type="match status" value="1"/>
</dbReference>
<dbReference type="EMBL" id="CAJPEV010003594">
    <property type="protein sequence ID" value="CAG0900099.1"/>
    <property type="molecule type" value="Genomic_DNA"/>
</dbReference>